<organism evidence="5 6">
    <name type="scientific">Aureliella helgolandensis</name>
    <dbReference type="NCBI Taxonomy" id="2527968"/>
    <lineage>
        <taxon>Bacteria</taxon>
        <taxon>Pseudomonadati</taxon>
        <taxon>Planctomycetota</taxon>
        <taxon>Planctomycetia</taxon>
        <taxon>Pirellulales</taxon>
        <taxon>Pirellulaceae</taxon>
        <taxon>Aureliella</taxon>
    </lineage>
</organism>
<dbReference type="SUPFAM" id="SSF52540">
    <property type="entry name" value="P-loop containing nucleoside triphosphate hydrolases"/>
    <property type="match status" value="1"/>
</dbReference>
<evidence type="ECO:0000313" key="6">
    <source>
        <dbReference type="Proteomes" id="UP000318017"/>
    </source>
</evidence>
<dbReference type="InterPro" id="IPR003593">
    <property type="entry name" value="AAA+_ATPase"/>
</dbReference>
<accession>A0A518G9X1</accession>
<name>A0A518G9X1_9BACT</name>
<keyword evidence="3 5" id="KW-0067">ATP-binding</keyword>
<dbReference type="Pfam" id="PF00005">
    <property type="entry name" value="ABC_tran"/>
    <property type="match status" value="1"/>
</dbReference>
<reference evidence="5 6" key="1">
    <citation type="submission" date="2019-02" db="EMBL/GenBank/DDBJ databases">
        <title>Deep-cultivation of Planctomycetes and their phenomic and genomic characterization uncovers novel biology.</title>
        <authorList>
            <person name="Wiegand S."/>
            <person name="Jogler M."/>
            <person name="Boedeker C."/>
            <person name="Pinto D."/>
            <person name="Vollmers J."/>
            <person name="Rivas-Marin E."/>
            <person name="Kohn T."/>
            <person name="Peeters S.H."/>
            <person name="Heuer A."/>
            <person name="Rast P."/>
            <person name="Oberbeckmann S."/>
            <person name="Bunk B."/>
            <person name="Jeske O."/>
            <person name="Meyerdierks A."/>
            <person name="Storesund J.E."/>
            <person name="Kallscheuer N."/>
            <person name="Luecker S."/>
            <person name="Lage O.M."/>
            <person name="Pohl T."/>
            <person name="Merkel B.J."/>
            <person name="Hornburger P."/>
            <person name="Mueller R.-W."/>
            <person name="Bruemmer F."/>
            <person name="Labrenz M."/>
            <person name="Spormann A.M."/>
            <person name="Op den Camp H."/>
            <person name="Overmann J."/>
            <person name="Amann R."/>
            <person name="Jetten M.S.M."/>
            <person name="Mascher T."/>
            <person name="Medema M.H."/>
            <person name="Devos D.P."/>
            <person name="Kaster A.-K."/>
            <person name="Ovreas L."/>
            <person name="Rohde M."/>
            <person name="Galperin M.Y."/>
            <person name="Jogler C."/>
        </authorList>
    </citation>
    <scope>NUCLEOTIDE SEQUENCE [LARGE SCALE GENOMIC DNA]</scope>
    <source>
        <strain evidence="5 6">Q31a</strain>
    </source>
</reference>
<dbReference type="PROSITE" id="PS00211">
    <property type="entry name" value="ABC_TRANSPORTER_1"/>
    <property type="match status" value="1"/>
</dbReference>
<sequence length="268" mass="29132">MPSKSTTEETLSIGIQLRDLVVEYAPGKPVLQNLTQDIFSGEIVACVGASGCGKSTLLRAIAKLIPLRSGSIVLHPNSLTRPPNNIAYVFQDATLLPWRTVAENVKLPFELGRAASRKVKATSASDQHMEIKSVLETVGLSADDAGKFPRELSGGMRMRVSLARAIVTSPSILLLDEPFAALDDLLRSKMNDLVLQLQQSGQQTVLFVTHNIAEAVFLSHRVFVLGDGKICRTLNNPLAFPRSPEIRSSLEFAEFYGRISHALAEVSP</sequence>
<dbReference type="AlphaFoldDB" id="A0A518G9X1"/>
<keyword evidence="6" id="KW-1185">Reference proteome</keyword>
<evidence type="ECO:0000256" key="3">
    <source>
        <dbReference type="ARBA" id="ARBA00022840"/>
    </source>
</evidence>
<protein>
    <submittedName>
        <fullName evidence="5">Taurine import ATP-binding protein TauB</fullName>
    </submittedName>
</protein>
<dbReference type="PROSITE" id="PS50893">
    <property type="entry name" value="ABC_TRANSPORTER_2"/>
    <property type="match status" value="1"/>
</dbReference>
<dbReference type="InterPro" id="IPR027417">
    <property type="entry name" value="P-loop_NTPase"/>
</dbReference>
<dbReference type="GO" id="GO:0016887">
    <property type="term" value="F:ATP hydrolysis activity"/>
    <property type="evidence" value="ECO:0007669"/>
    <property type="project" value="InterPro"/>
</dbReference>
<dbReference type="SMART" id="SM00382">
    <property type="entry name" value="AAA"/>
    <property type="match status" value="1"/>
</dbReference>
<evidence type="ECO:0000259" key="4">
    <source>
        <dbReference type="PROSITE" id="PS50893"/>
    </source>
</evidence>
<dbReference type="KEGG" id="ahel:Q31a_37210"/>
<evidence type="ECO:0000256" key="1">
    <source>
        <dbReference type="ARBA" id="ARBA00022448"/>
    </source>
</evidence>
<dbReference type="EMBL" id="CP036298">
    <property type="protein sequence ID" value="QDV25395.1"/>
    <property type="molecule type" value="Genomic_DNA"/>
</dbReference>
<dbReference type="OrthoDB" id="2151853at2"/>
<dbReference type="InterPro" id="IPR003439">
    <property type="entry name" value="ABC_transporter-like_ATP-bd"/>
</dbReference>
<dbReference type="Gene3D" id="3.40.50.300">
    <property type="entry name" value="P-loop containing nucleotide triphosphate hydrolases"/>
    <property type="match status" value="1"/>
</dbReference>
<dbReference type="PANTHER" id="PTHR42788:SF13">
    <property type="entry name" value="ALIPHATIC SULFONATES IMPORT ATP-BINDING PROTEIN SSUB"/>
    <property type="match status" value="1"/>
</dbReference>
<proteinExistence type="predicted"/>
<keyword evidence="2" id="KW-0547">Nucleotide-binding</keyword>
<feature type="domain" description="ABC transporter" evidence="4">
    <location>
        <begin position="15"/>
        <end position="252"/>
    </location>
</feature>
<gene>
    <name evidence="5" type="primary">tauB</name>
    <name evidence="5" type="ORF">Q31a_37210</name>
</gene>
<keyword evidence="1" id="KW-0813">Transport</keyword>
<evidence type="ECO:0000313" key="5">
    <source>
        <dbReference type="EMBL" id="QDV25395.1"/>
    </source>
</evidence>
<evidence type="ECO:0000256" key="2">
    <source>
        <dbReference type="ARBA" id="ARBA00022741"/>
    </source>
</evidence>
<dbReference type="Proteomes" id="UP000318017">
    <property type="component" value="Chromosome"/>
</dbReference>
<dbReference type="RefSeq" id="WP_145080397.1">
    <property type="nucleotide sequence ID" value="NZ_CP036298.1"/>
</dbReference>
<dbReference type="GO" id="GO:0005524">
    <property type="term" value="F:ATP binding"/>
    <property type="evidence" value="ECO:0007669"/>
    <property type="project" value="UniProtKB-KW"/>
</dbReference>
<dbReference type="InterPro" id="IPR050166">
    <property type="entry name" value="ABC_transporter_ATP-bind"/>
</dbReference>
<dbReference type="PANTHER" id="PTHR42788">
    <property type="entry name" value="TAURINE IMPORT ATP-BINDING PROTEIN-RELATED"/>
    <property type="match status" value="1"/>
</dbReference>
<dbReference type="InterPro" id="IPR017871">
    <property type="entry name" value="ABC_transporter-like_CS"/>
</dbReference>